<gene>
    <name evidence="1" type="ORF">F3K02_15490</name>
</gene>
<evidence type="ECO:0000313" key="2">
    <source>
        <dbReference type="Proteomes" id="UP000545507"/>
    </source>
</evidence>
<dbReference type="Proteomes" id="UP000545507">
    <property type="component" value="Unassembled WGS sequence"/>
</dbReference>
<comment type="caution">
    <text evidence="1">The sequence shown here is derived from an EMBL/GenBank/DDBJ whole genome shotgun (WGS) entry which is preliminary data.</text>
</comment>
<proteinExistence type="predicted"/>
<evidence type="ECO:0008006" key="3">
    <source>
        <dbReference type="Google" id="ProtNLM"/>
    </source>
</evidence>
<evidence type="ECO:0000313" key="1">
    <source>
        <dbReference type="EMBL" id="NWF46642.1"/>
    </source>
</evidence>
<dbReference type="EMBL" id="VYGV01000015">
    <property type="protein sequence ID" value="NWF46642.1"/>
    <property type="molecule type" value="Genomic_DNA"/>
</dbReference>
<dbReference type="AlphaFoldDB" id="A0A7Y8GXH6"/>
<reference evidence="1 2" key="1">
    <citation type="submission" date="2019-09" db="EMBL/GenBank/DDBJ databases">
        <title>Hydrogenophaga aromatica sp. nov., isolated from a para-xylene-degrading enrichment culture.</title>
        <authorList>
            <person name="Tancsics A."/>
            <person name="Banerjee S."/>
        </authorList>
    </citation>
    <scope>NUCLEOTIDE SEQUENCE [LARGE SCALE GENOMIC DNA]</scope>
    <source>
        <strain evidence="1 2">D2P1</strain>
    </source>
</reference>
<dbReference type="RefSeq" id="WP_177136548.1">
    <property type="nucleotide sequence ID" value="NZ_VYGV01000015.1"/>
</dbReference>
<keyword evidence="2" id="KW-1185">Reference proteome</keyword>
<protein>
    <recommendedName>
        <fullName evidence="3">Anti-sigma factor</fullName>
    </recommendedName>
</protein>
<sequence length="241" mass="26002">MNWTHHPSVIDRLAAAYVAGTLRGPARRRFEAALQRHPALVDAVNDWTARLGPLHTTLPPQATSAGLWPRIARSAGLAPAPVAAPTTWWRRWLDPVPVAALAMGLVVGSVVPVVWQARLEAQREMALPDSYVGVLATAKGEPGLIVSSLRRGKVVDLKQLTPVEVPQGKTLYLWRIDKAGAITAVAPLPSGKFTRVTLDEPAEKVFFPAVELAVSLETAGATPAIPTQPFVYRGLCGKLWR</sequence>
<organism evidence="1 2">
    <name type="scientific">Hydrogenophaga aromaticivorans</name>
    <dbReference type="NCBI Taxonomy" id="2610898"/>
    <lineage>
        <taxon>Bacteria</taxon>
        <taxon>Pseudomonadati</taxon>
        <taxon>Pseudomonadota</taxon>
        <taxon>Betaproteobacteria</taxon>
        <taxon>Burkholderiales</taxon>
        <taxon>Comamonadaceae</taxon>
        <taxon>Hydrogenophaga</taxon>
    </lineage>
</organism>
<name>A0A7Y8GXH6_9BURK</name>
<accession>A0A7Y8GXH6</accession>